<comment type="caution">
    <text evidence="1">The sequence shown here is derived from an EMBL/GenBank/DDBJ whole genome shotgun (WGS) entry which is preliminary data.</text>
</comment>
<evidence type="ECO:0000313" key="2">
    <source>
        <dbReference type="Proteomes" id="UP000825935"/>
    </source>
</evidence>
<dbReference type="Proteomes" id="UP000825935">
    <property type="component" value="Chromosome 16"/>
</dbReference>
<dbReference type="AlphaFoldDB" id="A0A8T2SZU4"/>
<organism evidence="1 2">
    <name type="scientific">Ceratopteris richardii</name>
    <name type="common">Triangle waterfern</name>
    <dbReference type="NCBI Taxonomy" id="49495"/>
    <lineage>
        <taxon>Eukaryota</taxon>
        <taxon>Viridiplantae</taxon>
        <taxon>Streptophyta</taxon>
        <taxon>Embryophyta</taxon>
        <taxon>Tracheophyta</taxon>
        <taxon>Polypodiopsida</taxon>
        <taxon>Polypodiidae</taxon>
        <taxon>Polypodiales</taxon>
        <taxon>Pteridineae</taxon>
        <taxon>Pteridaceae</taxon>
        <taxon>Parkerioideae</taxon>
        <taxon>Ceratopteris</taxon>
    </lineage>
</organism>
<name>A0A8T2SZU4_CERRI</name>
<reference evidence="1" key="1">
    <citation type="submission" date="2021-08" db="EMBL/GenBank/DDBJ databases">
        <title>WGS assembly of Ceratopteris richardii.</title>
        <authorList>
            <person name="Marchant D.B."/>
            <person name="Chen G."/>
            <person name="Jenkins J."/>
            <person name="Shu S."/>
            <person name="Leebens-Mack J."/>
            <person name="Grimwood J."/>
            <person name="Schmutz J."/>
            <person name="Soltis P."/>
            <person name="Soltis D."/>
            <person name="Chen Z.-H."/>
        </authorList>
    </citation>
    <scope>NUCLEOTIDE SEQUENCE</scope>
    <source>
        <strain evidence="1">Whitten #5841</strain>
        <tissue evidence="1">Leaf</tissue>
    </source>
</reference>
<accession>A0A8T2SZU4</accession>
<protein>
    <submittedName>
        <fullName evidence="1">Uncharacterized protein</fullName>
    </submittedName>
</protein>
<keyword evidence="2" id="KW-1185">Reference proteome</keyword>
<proteinExistence type="predicted"/>
<dbReference type="EMBL" id="CM035421">
    <property type="protein sequence ID" value="KAH7388357.1"/>
    <property type="molecule type" value="Genomic_DNA"/>
</dbReference>
<evidence type="ECO:0000313" key="1">
    <source>
        <dbReference type="EMBL" id="KAH7388357.1"/>
    </source>
</evidence>
<sequence>MDTENLTGLIPVIYGFLQKRKERRARSLSMPPLGRFAPDQSSDWQLCRQSSMDELVSKSPWNSDAYLKLGGQSTRSDILHSHMYLKLKKRLLYGVLASLSCGVRHNQNRLPDRTCIGGS</sequence>
<gene>
    <name evidence="1" type="ORF">KP509_16G071700</name>
</gene>